<name>A0A8J3EJE3_9BACI</name>
<dbReference type="PROSITE" id="PS00201">
    <property type="entry name" value="FLAVODOXIN"/>
    <property type="match status" value="1"/>
</dbReference>
<evidence type="ECO:0000313" key="10">
    <source>
        <dbReference type="Proteomes" id="UP000602050"/>
    </source>
</evidence>
<evidence type="ECO:0000256" key="2">
    <source>
        <dbReference type="ARBA" id="ARBA00003297"/>
    </source>
</evidence>
<feature type="domain" description="Flavodoxin-like" evidence="8">
    <location>
        <begin position="3"/>
        <end position="144"/>
    </location>
</feature>
<dbReference type="RefSeq" id="WP_188390875.1">
    <property type="nucleotide sequence ID" value="NZ_BMEV01000007.1"/>
</dbReference>
<dbReference type="Pfam" id="PF00258">
    <property type="entry name" value="Flavodoxin_1"/>
    <property type="match status" value="1"/>
</dbReference>
<dbReference type="AlphaFoldDB" id="A0A8J3EJE3"/>
<dbReference type="InterPro" id="IPR008254">
    <property type="entry name" value="Flavodoxin/NO_synth"/>
</dbReference>
<dbReference type="PROSITE" id="PS50902">
    <property type="entry name" value="FLAVODOXIN_LIKE"/>
    <property type="match status" value="1"/>
</dbReference>
<gene>
    <name evidence="9" type="ORF">GCM10010978_05760</name>
</gene>
<dbReference type="InterPro" id="IPR050619">
    <property type="entry name" value="Flavodoxin"/>
</dbReference>
<dbReference type="GO" id="GO:0009055">
    <property type="term" value="F:electron transfer activity"/>
    <property type="evidence" value="ECO:0007669"/>
    <property type="project" value="InterPro"/>
</dbReference>
<protein>
    <submittedName>
        <fullName evidence="9">Flavodoxin</fullName>
    </submittedName>
</protein>
<dbReference type="InterPro" id="IPR001226">
    <property type="entry name" value="Flavodoxin_CS"/>
</dbReference>
<reference evidence="9" key="1">
    <citation type="journal article" date="2014" name="Int. J. Syst. Evol. Microbiol.">
        <title>Complete genome sequence of Corynebacterium casei LMG S-19264T (=DSM 44701T), isolated from a smear-ripened cheese.</title>
        <authorList>
            <consortium name="US DOE Joint Genome Institute (JGI-PGF)"/>
            <person name="Walter F."/>
            <person name="Albersmeier A."/>
            <person name="Kalinowski J."/>
            <person name="Ruckert C."/>
        </authorList>
    </citation>
    <scope>NUCLEOTIDE SEQUENCE</scope>
    <source>
        <strain evidence="9">CGMCC 1.12360</strain>
    </source>
</reference>
<dbReference type="EMBL" id="BMEV01000007">
    <property type="protein sequence ID" value="GGH70630.1"/>
    <property type="molecule type" value="Genomic_DNA"/>
</dbReference>
<comment type="cofactor">
    <cofactor evidence="1">
        <name>FMN</name>
        <dbReference type="ChEBI" id="CHEBI:58210"/>
    </cofactor>
</comment>
<keyword evidence="6" id="KW-0288">FMN</keyword>
<comment type="similarity">
    <text evidence="3">Belongs to the flavodoxin family.</text>
</comment>
<dbReference type="GO" id="GO:0010181">
    <property type="term" value="F:FMN binding"/>
    <property type="evidence" value="ECO:0007669"/>
    <property type="project" value="InterPro"/>
</dbReference>
<evidence type="ECO:0000256" key="3">
    <source>
        <dbReference type="ARBA" id="ARBA00005267"/>
    </source>
</evidence>
<reference evidence="9" key="2">
    <citation type="submission" date="2020-09" db="EMBL/GenBank/DDBJ databases">
        <authorList>
            <person name="Sun Q."/>
            <person name="Zhou Y."/>
        </authorList>
    </citation>
    <scope>NUCLEOTIDE SEQUENCE</scope>
    <source>
        <strain evidence="9">CGMCC 1.12360</strain>
    </source>
</reference>
<evidence type="ECO:0000256" key="4">
    <source>
        <dbReference type="ARBA" id="ARBA00022448"/>
    </source>
</evidence>
<sequence length="153" mass="17405">MKTLVLYASATGNTELIAKEIVQLLTDKGIVPDIKEFDFDEIRARDLLDYDMILFGVYTWTNGEIPFEVEDFYDDLDVVDLTGKICGVFGSGDMFYDEFCGAVDIMYDRLEELGATMVPAKLKVDLEPDEDDNRICKIFVDKAVEMQNEMIVL</sequence>
<dbReference type="InterPro" id="IPR029039">
    <property type="entry name" value="Flavoprotein-like_sf"/>
</dbReference>
<evidence type="ECO:0000256" key="1">
    <source>
        <dbReference type="ARBA" id="ARBA00001917"/>
    </source>
</evidence>
<evidence type="ECO:0000259" key="8">
    <source>
        <dbReference type="PROSITE" id="PS50902"/>
    </source>
</evidence>
<accession>A0A8J3EJE3</accession>
<evidence type="ECO:0000313" key="9">
    <source>
        <dbReference type="EMBL" id="GGH70630.1"/>
    </source>
</evidence>
<dbReference type="SUPFAM" id="SSF52218">
    <property type="entry name" value="Flavoproteins"/>
    <property type="match status" value="1"/>
</dbReference>
<dbReference type="Proteomes" id="UP000602050">
    <property type="component" value="Unassembled WGS sequence"/>
</dbReference>
<keyword evidence="7" id="KW-0249">Electron transport</keyword>
<evidence type="ECO:0000256" key="5">
    <source>
        <dbReference type="ARBA" id="ARBA00022630"/>
    </source>
</evidence>
<proteinExistence type="inferred from homology"/>
<dbReference type="Gene3D" id="3.40.50.360">
    <property type="match status" value="1"/>
</dbReference>
<evidence type="ECO:0000256" key="7">
    <source>
        <dbReference type="ARBA" id="ARBA00022982"/>
    </source>
</evidence>
<comment type="caution">
    <text evidence="9">The sequence shown here is derived from an EMBL/GenBank/DDBJ whole genome shotgun (WGS) entry which is preliminary data.</text>
</comment>
<comment type="function">
    <text evidence="2">Low-potential electron donor to a number of redox enzymes.</text>
</comment>
<organism evidence="9 10">
    <name type="scientific">Compostibacillus humi</name>
    <dbReference type="NCBI Taxonomy" id="1245525"/>
    <lineage>
        <taxon>Bacteria</taxon>
        <taxon>Bacillati</taxon>
        <taxon>Bacillota</taxon>
        <taxon>Bacilli</taxon>
        <taxon>Bacillales</taxon>
        <taxon>Bacillaceae</taxon>
        <taxon>Compostibacillus</taxon>
    </lineage>
</organism>
<dbReference type="PANTHER" id="PTHR42809:SF1">
    <property type="entry name" value="FLAVODOXIN 1"/>
    <property type="match status" value="1"/>
</dbReference>
<dbReference type="GO" id="GO:0016651">
    <property type="term" value="F:oxidoreductase activity, acting on NAD(P)H"/>
    <property type="evidence" value="ECO:0007669"/>
    <property type="project" value="UniProtKB-ARBA"/>
</dbReference>
<evidence type="ECO:0000256" key="6">
    <source>
        <dbReference type="ARBA" id="ARBA00022643"/>
    </source>
</evidence>
<keyword evidence="5" id="KW-0285">Flavoprotein</keyword>
<dbReference type="NCBIfam" id="NF005216">
    <property type="entry name" value="PRK06703.1"/>
    <property type="match status" value="1"/>
</dbReference>
<keyword evidence="10" id="KW-1185">Reference proteome</keyword>
<keyword evidence="4" id="KW-0813">Transport</keyword>
<dbReference type="PANTHER" id="PTHR42809">
    <property type="entry name" value="FLAVODOXIN 2"/>
    <property type="match status" value="1"/>
</dbReference>